<evidence type="ECO:0000259" key="4">
    <source>
        <dbReference type="Pfam" id="PF00127"/>
    </source>
</evidence>
<dbReference type="RefSeq" id="WP_369312866.1">
    <property type="nucleotide sequence ID" value="NZ_JBEHZE010000001.1"/>
</dbReference>
<feature type="signal peptide" evidence="3">
    <location>
        <begin position="1"/>
        <end position="31"/>
    </location>
</feature>
<dbReference type="PROSITE" id="PS51257">
    <property type="entry name" value="PROKAR_LIPOPROTEIN"/>
    <property type="match status" value="1"/>
</dbReference>
<evidence type="ECO:0000256" key="1">
    <source>
        <dbReference type="ARBA" id="ARBA00022723"/>
    </source>
</evidence>
<sequence>MIKQRKNLRRFVKGVVGLAITIAAACGPVTAETHIVSIQGLEFVPATLDAQVGDTVVWVNEDVLVHTATADNGAWDSGTMQAGDEWSVVLEASGIVDYTCIFHPTMVGTINIE</sequence>
<keyword evidence="1" id="KW-0479">Metal-binding</keyword>
<dbReference type="Gene3D" id="2.60.40.420">
    <property type="entry name" value="Cupredoxins - blue copper proteins"/>
    <property type="match status" value="1"/>
</dbReference>
<gene>
    <name evidence="5" type="ORF">ABFZ84_05155</name>
</gene>
<dbReference type="EMBL" id="JBEHZE010000001">
    <property type="protein sequence ID" value="MEX6632931.1"/>
    <property type="molecule type" value="Genomic_DNA"/>
</dbReference>
<dbReference type="InterPro" id="IPR008972">
    <property type="entry name" value="Cupredoxin"/>
</dbReference>
<protein>
    <submittedName>
        <fullName evidence="5">Plastocyanin/azurin family copper-binding protein</fullName>
    </submittedName>
</protein>
<dbReference type="PANTHER" id="PTHR36507">
    <property type="entry name" value="BLL1555 PROTEIN"/>
    <property type="match status" value="1"/>
</dbReference>
<dbReference type="InterPro" id="IPR052721">
    <property type="entry name" value="ET_Amicyanin"/>
</dbReference>
<name>A0ABV3Z2A8_9PROT</name>
<keyword evidence="2" id="KW-0186">Copper</keyword>
<keyword evidence="6" id="KW-1185">Reference proteome</keyword>
<dbReference type="SUPFAM" id="SSF49503">
    <property type="entry name" value="Cupredoxins"/>
    <property type="match status" value="1"/>
</dbReference>
<feature type="chain" id="PRO_5047223063" evidence="3">
    <location>
        <begin position="32"/>
        <end position="113"/>
    </location>
</feature>
<keyword evidence="3" id="KW-0732">Signal</keyword>
<accession>A0ABV3Z2A8</accession>
<evidence type="ECO:0000313" key="6">
    <source>
        <dbReference type="Proteomes" id="UP001560685"/>
    </source>
</evidence>
<dbReference type="Pfam" id="PF00127">
    <property type="entry name" value="Copper-bind"/>
    <property type="match status" value="1"/>
</dbReference>
<comment type="caution">
    <text evidence="5">The sequence shown here is derived from an EMBL/GenBank/DDBJ whole genome shotgun (WGS) entry which is preliminary data.</text>
</comment>
<reference evidence="5 6" key="1">
    <citation type="submission" date="2024-05" db="EMBL/GenBank/DDBJ databases">
        <title>Three bacterial strains, DH-69, EH-24, and ECK-19 isolated from coastal sediments.</title>
        <authorList>
            <person name="Ye Y.-Q."/>
            <person name="Du Z.-J."/>
        </authorList>
    </citation>
    <scope>NUCLEOTIDE SEQUENCE [LARGE SCALE GENOMIC DNA]</scope>
    <source>
        <strain evidence="5 6">ECK-19</strain>
    </source>
</reference>
<dbReference type="PANTHER" id="PTHR36507:SF1">
    <property type="entry name" value="BLL1555 PROTEIN"/>
    <property type="match status" value="1"/>
</dbReference>
<feature type="domain" description="Blue (type 1) copper" evidence="4">
    <location>
        <begin position="37"/>
        <end position="112"/>
    </location>
</feature>
<dbReference type="Proteomes" id="UP001560685">
    <property type="component" value="Unassembled WGS sequence"/>
</dbReference>
<proteinExistence type="predicted"/>
<evidence type="ECO:0000256" key="3">
    <source>
        <dbReference type="SAM" id="SignalP"/>
    </source>
</evidence>
<organism evidence="5 6">
    <name type="scientific">Hyphococcus lacteus</name>
    <dbReference type="NCBI Taxonomy" id="3143536"/>
    <lineage>
        <taxon>Bacteria</taxon>
        <taxon>Pseudomonadati</taxon>
        <taxon>Pseudomonadota</taxon>
        <taxon>Alphaproteobacteria</taxon>
        <taxon>Parvularculales</taxon>
        <taxon>Parvularculaceae</taxon>
        <taxon>Hyphococcus</taxon>
    </lineage>
</organism>
<dbReference type="InterPro" id="IPR000923">
    <property type="entry name" value="BlueCu_1"/>
</dbReference>
<evidence type="ECO:0000313" key="5">
    <source>
        <dbReference type="EMBL" id="MEX6632931.1"/>
    </source>
</evidence>
<evidence type="ECO:0000256" key="2">
    <source>
        <dbReference type="ARBA" id="ARBA00023008"/>
    </source>
</evidence>